<sequence>MTEQTNLITVYRSRPYPGEFFSVAYLQEGTPVAYPFTTTPVPDELQDKLVRFDWSTKQWIDTSDEAYLAQLNALQSQNTALTKQLAAAQSAGLKNQETIKAQQQQLIALTKQLAALHVTPEQPAEDNKEEA</sequence>
<reference evidence="1 2" key="1">
    <citation type="journal article" date="2015" name="Genome Announc.">
        <title>Expanding the biotechnology potential of lactobacilli through comparative genomics of 213 strains and associated genera.</title>
        <authorList>
            <person name="Sun Z."/>
            <person name="Harris H.M."/>
            <person name="McCann A."/>
            <person name="Guo C."/>
            <person name="Argimon S."/>
            <person name="Zhang W."/>
            <person name="Yang X."/>
            <person name="Jeffery I.B."/>
            <person name="Cooney J.C."/>
            <person name="Kagawa T.F."/>
            <person name="Liu W."/>
            <person name="Song Y."/>
            <person name="Salvetti E."/>
            <person name="Wrobel A."/>
            <person name="Rasinkangas P."/>
            <person name="Parkhill J."/>
            <person name="Rea M.C."/>
            <person name="O'Sullivan O."/>
            <person name="Ritari J."/>
            <person name="Douillard F.P."/>
            <person name="Paul Ross R."/>
            <person name="Yang R."/>
            <person name="Briner A.E."/>
            <person name="Felis G.E."/>
            <person name="de Vos W.M."/>
            <person name="Barrangou R."/>
            <person name="Klaenhammer T.R."/>
            <person name="Caufield P.W."/>
            <person name="Cui Y."/>
            <person name="Zhang H."/>
            <person name="O'Toole P.W."/>
        </authorList>
    </citation>
    <scope>NUCLEOTIDE SEQUENCE [LARGE SCALE GENOMIC DNA]</scope>
    <source>
        <strain evidence="1 2">DSM 24301</strain>
    </source>
</reference>
<protein>
    <submittedName>
        <fullName evidence="1">Uncharacterized protein</fullName>
    </submittedName>
</protein>
<dbReference type="PATRIC" id="fig|1293598.4.peg.1113"/>
<dbReference type="AlphaFoldDB" id="A0A0R2N0U2"/>
<name>A0A0R2N0U2_9LACO</name>
<keyword evidence="2" id="KW-1185">Reference proteome</keyword>
<comment type="caution">
    <text evidence="1">The sequence shown here is derived from an EMBL/GenBank/DDBJ whole genome shotgun (WGS) entry which is preliminary data.</text>
</comment>
<evidence type="ECO:0000313" key="2">
    <source>
        <dbReference type="Proteomes" id="UP000050969"/>
    </source>
</evidence>
<dbReference type="STRING" id="1293598.IV56_GL001062"/>
<organism evidence="1 2">
    <name type="scientific">Lacticaseibacillus saniviri JCM 17471 = DSM 24301</name>
    <dbReference type="NCBI Taxonomy" id="1293598"/>
    <lineage>
        <taxon>Bacteria</taxon>
        <taxon>Bacillati</taxon>
        <taxon>Bacillota</taxon>
        <taxon>Bacilli</taxon>
        <taxon>Lactobacillales</taxon>
        <taxon>Lactobacillaceae</taxon>
        <taxon>Lacticaseibacillus</taxon>
    </lineage>
</organism>
<proteinExistence type="predicted"/>
<evidence type="ECO:0000313" key="1">
    <source>
        <dbReference type="EMBL" id="KRO16618.1"/>
    </source>
</evidence>
<dbReference type="Proteomes" id="UP000050969">
    <property type="component" value="Unassembled WGS sequence"/>
</dbReference>
<gene>
    <name evidence="1" type="ORF">IV56_GL001062</name>
</gene>
<accession>A0A0R2N0U2</accession>
<dbReference type="RefSeq" id="WP_056992960.1">
    <property type="nucleotide sequence ID" value="NZ_JQCE01000035.1"/>
</dbReference>
<dbReference type="EMBL" id="JQCE01000035">
    <property type="protein sequence ID" value="KRO16618.1"/>
    <property type="molecule type" value="Genomic_DNA"/>
</dbReference>